<proteinExistence type="inferred from homology"/>
<keyword evidence="4" id="KW-0472">Membrane</keyword>
<evidence type="ECO:0000313" key="8">
    <source>
        <dbReference type="EMBL" id="RDI52187.1"/>
    </source>
</evidence>
<dbReference type="RefSeq" id="WP_114754860.1">
    <property type="nucleotide sequence ID" value="NZ_QQBA01000012.1"/>
</dbReference>
<reference evidence="9" key="3">
    <citation type="submission" date="2019-07" db="EMBL/GenBank/DDBJ databases">
        <authorList>
            <person name="Whitman W."/>
            <person name="Huntemann M."/>
            <person name="Clum A."/>
            <person name="Pillay M."/>
            <person name="Palaniappan K."/>
            <person name="Varghese N."/>
            <person name="Mikhailova N."/>
            <person name="Stamatis D."/>
            <person name="Reddy T."/>
            <person name="Daum C."/>
            <person name="Shapiro N."/>
            <person name="Ivanova N."/>
            <person name="Kyrpides N."/>
            <person name="Woyke T."/>
        </authorList>
    </citation>
    <scope>NUCLEOTIDE SEQUENCE</scope>
    <source>
        <strain evidence="9">CGMCC 1.5380</strain>
    </source>
</reference>
<evidence type="ECO:0000256" key="1">
    <source>
        <dbReference type="ARBA" id="ARBA00004442"/>
    </source>
</evidence>
<gene>
    <name evidence="8" type="ORF">DFR66_11231</name>
    <name evidence="9" type="ORF">IQ02_02248</name>
</gene>
<comment type="similarity">
    <text evidence="2">Belongs to the SusD family.</text>
</comment>
<accession>A0A562PML0</accession>
<dbReference type="Proteomes" id="UP000321392">
    <property type="component" value="Unassembled WGS sequence"/>
</dbReference>
<dbReference type="SUPFAM" id="SSF48452">
    <property type="entry name" value="TPR-like"/>
    <property type="match status" value="1"/>
</dbReference>
<dbReference type="GO" id="GO:0009279">
    <property type="term" value="C:cell outer membrane"/>
    <property type="evidence" value="ECO:0007669"/>
    <property type="project" value="UniProtKB-SubCell"/>
</dbReference>
<evidence type="ECO:0000259" key="6">
    <source>
        <dbReference type="Pfam" id="PF07980"/>
    </source>
</evidence>
<comment type="subcellular location">
    <subcellularLocation>
        <location evidence="1">Cell outer membrane</location>
    </subcellularLocation>
</comment>
<name>A0A562PML0_9FLAO</name>
<evidence type="ECO:0000256" key="5">
    <source>
        <dbReference type="ARBA" id="ARBA00023237"/>
    </source>
</evidence>
<dbReference type="AlphaFoldDB" id="A0A562PML0"/>
<feature type="domain" description="RagB/SusD" evidence="6">
    <location>
        <begin position="267"/>
        <end position="505"/>
    </location>
</feature>
<evidence type="ECO:0000256" key="2">
    <source>
        <dbReference type="ARBA" id="ARBA00006275"/>
    </source>
</evidence>
<organism evidence="9 11">
    <name type="scientific">Flavobacterium glaciei</name>
    <dbReference type="NCBI Taxonomy" id="386300"/>
    <lineage>
        <taxon>Bacteria</taxon>
        <taxon>Pseudomonadati</taxon>
        <taxon>Bacteroidota</taxon>
        <taxon>Flavobacteriia</taxon>
        <taxon>Flavobacteriales</taxon>
        <taxon>Flavobacteriaceae</taxon>
        <taxon>Flavobacterium</taxon>
    </lineage>
</organism>
<dbReference type="InterPro" id="IPR011990">
    <property type="entry name" value="TPR-like_helical_dom_sf"/>
</dbReference>
<dbReference type="Pfam" id="PF14322">
    <property type="entry name" value="SusD-like_3"/>
    <property type="match status" value="1"/>
</dbReference>
<dbReference type="Proteomes" id="UP000254518">
    <property type="component" value="Unassembled WGS sequence"/>
</dbReference>
<dbReference type="EMBL" id="QQBA01000012">
    <property type="protein sequence ID" value="RDI52187.1"/>
    <property type="molecule type" value="Genomic_DNA"/>
</dbReference>
<evidence type="ECO:0000256" key="3">
    <source>
        <dbReference type="ARBA" id="ARBA00022729"/>
    </source>
</evidence>
<keyword evidence="3" id="KW-0732">Signal</keyword>
<evidence type="ECO:0000313" key="10">
    <source>
        <dbReference type="Proteomes" id="UP000254518"/>
    </source>
</evidence>
<evidence type="ECO:0000313" key="9">
    <source>
        <dbReference type="EMBL" id="TWI45573.1"/>
    </source>
</evidence>
<dbReference type="Pfam" id="PF07980">
    <property type="entry name" value="SusD_RagB"/>
    <property type="match status" value="1"/>
</dbReference>
<reference evidence="9 11" key="1">
    <citation type="journal article" date="2015" name="Stand. Genomic Sci.">
        <title>Genomic Encyclopedia of Bacterial and Archaeal Type Strains, Phase III: the genomes of soil and plant-associated and newly described type strains.</title>
        <authorList>
            <person name="Whitman W.B."/>
            <person name="Woyke T."/>
            <person name="Klenk H.P."/>
            <person name="Zhou Y."/>
            <person name="Lilburn T.G."/>
            <person name="Beck B.J."/>
            <person name="De Vos P."/>
            <person name="Vandamme P."/>
            <person name="Eisen J.A."/>
            <person name="Garrity G."/>
            <person name="Hugenholtz P."/>
            <person name="Kyrpides N.C."/>
        </authorList>
    </citation>
    <scope>NUCLEOTIDE SEQUENCE [LARGE SCALE GENOMIC DNA]</scope>
    <source>
        <strain evidence="9 11">CGMCC 1.5380</strain>
    </source>
</reference>
<protein>
    <submittedName>
        <fullName evidence="8 9">Outer membrane starch-binding protein</fullName>
    </submittedName>
</protein>
<evidence type="ECO:0000313" key="11">
    <source>
        <dbReference type="Proteomes" id="UP000321392"/>
    </source>
</evidence>
<comment type="caution">
    <text evidence="9">The sequence shown here is derived from an EMBL/GenBank/DDBJ whole genome shotgun (WGS) entry which is preliminary data.</text>
</comment>
<evidence type="ECO:0000259" key="7">
    <source>
        <dbReference type="Pfam" id="PF14322"/>
    </source>
</evidence>
<reference evidence="8 10" key="2">
    <citation type="submission" date="2018-07" db="EMBL/GenBank/DDBJ databases">
        <title>Genomic Encyclopedia of Type Strains, Phase IV (KMG-IV): sequencing the most valuable type-strain genomes for metagenomic binning, comparative biology and taxonomic classification.</title>
        <authorList>
            <person name="Goeker M."/>
        </authorList>
    </citation>
    <scope>NUCLEOTIDE SEQUENCE [LARGE SCALE GENOMIC DNA]</scope>
    <source>
        <strain evidence="8 10">DSM 19728</strain>
    </source>
</reference>
<feature type="domain" description="SusD-like N-terminal" evidence="7">
    <location>
        <begin position="84"/>
        <end position="215"/>
    </location>
</feature>
<sequence length="505" mass="55177">MKTNNIIKGFVYLSIVSLGVSCTNLDEEILDGVAITTNAGGTVNTSATLVSAYEGLRDFNGQGGVYAMDEMSTDAMVGPTRGGDWDDNGAWRQIHTHTWAPDHPEVRNAWNSLLSNAYKCNLVIENGGTAAEVIQARFLRAWYYYNVVDLFGQVPYRPAGSPLTDDPLVWQRGEAIDFVISELEAVLNTLPARVANDASIANKDAAHFLLAKAYLNKGVFTATSPAGPYTFAAADMNKVIQNVDAISNTLASSYWLNFSPNNNTSSEIIFSSKNNKGGDGGNMQSKWRMSNHYNQTPDGWNGFATVADYYNNFTSADGRRTYSTPSIIQNFGNPAGFLEGQMFKPGGTEALKDRNNNPLIYTKSLTLITSGASLETAGVRAFKYVPDADNLGQPDNDLVLMRYADALLMKAEAIARGGSGSVGDIMIRLALRAGVTPAPSTLDGIYTERGRELWWEGWRRNDAIRFGKFLGARDLKPYTSDVKYVLYPIPAEALFNSNLKQNPGY</sequence>
<dbReference type="OrthoDB" id="5694214at2"/>
<dbReference type="InterPro" id="IPR033985">
    <property type="entry name" value="SusD-like_N"/>
</dbReference>
<keyword evidence="10" id="KW-1185">Reference proteome</keyword>
<dbReference type="Gene3D" id="1.25.40.390">
    <property type="match status" value="1"/>
</dbReference>
<dbReference type="EMBL" id="VLKX01000012">
    <property type="protein sequence ID" value="TWI45573.1"/>
    <property type="molecule type" value="Genomic_DNA"/>
</dbReference>
<dbReference type="InterPro" id="IPR012944">
    <property type="entry name" value="SusD_RagB_dom"/>
</dbReference>
<keyword evidence="5" id="KW-0998">Cell outer membrane</keyword>
<dbReference type="PROSITE" id="PS51257">
    <property type="entry name" value="PROKAR_LIPOPROTEIN"/>
    <property type="match status" value="1"/>
</dbReference>
<evidence type="ECO:0000256" key="4">
    <source>
        <dbReference type="ARBA" id="ARBA00023136"/>
    </source>
</evidence>